<evidence type="ECO:0000256" key="1">
    <source>
        <dbReference type="SAM" id="MobiDB-lite"/>
    </source>
</evidence>
<dbReference type="AlphaFoldDB" id="A0A2Z7BY32"/>
<feature type="region of interest" description="Disordered" evidence="1">
    <location>
        <begin position="132"/>
        <end position="159"/>
    </location>
</feature>
<protein>
    <submittedName>
        <fullName evidence="2">Uncharacterized protein</fullName>
    </submittedName>
</protein>
<feature type="compositionally biased region" description="Basic and acidic residues" evidence="1">
    <location>
        <begin position="178"/>
        <end position="189"/>
    </location>
</feature>
<name>A0A2Z7BY32_9LAMI</name>
<accession>A0A2Z7BY32</accession>
<reference evidence="2 3" key="1">
    <citation type="journal article" date="2015" name="Proc. Natl. Acad. Sci. U.S.A.">
        <title>The resurrection genome of Boea hygrometrica: A blueprint for survival of dehydration.</title>
        <authorList>
            <person name="Xiao L."/>
            <person name="Yang G."/>
            <person name="Zhang L."/>
            <person name="Yang X."/>
            <person name="Zhao S."/>
            <person name="Ji Z."/>
            <person name="Zhou Q."/>
            <person name="Hu M."/>
            <person name="Wang Y."/>
            <person name="Chen M."/>
            <person name="Xu Y."/>
            <person name="Jin H."/>
            <person name="Xiao X."/>
            <person name="Hu G."/>
            <person name="Bao F."/>
            <person name="Hu Y."/>
            <person name="Wan P."/>
            <person name="Li L."/>
            <person name="Deng X."/>
            <person name="Kuang T."/>
            <person name="Xiang C."/>
            <person name="Zhu J.K."/>
            <person name="Oliver M.J."/>
            <person name="He Y."/>
        </authorList>
    </citation>
    <scope>NUCLEOTIDE SEQUENCE [LARGE SCALE GENOMIC DNA]</scope>
    <source>
        <strain evidence="3">cv. XS01</strain>
    </source>
</reference>
<feature type="region of interest" description="Disordered" evidence="1">
    <location>
        <begin position="171"/>
        <end position="218"/>
    </location>
</feature>
<sequence>MFPVVDLIKEDLPPLTLKSQIPCEFGWSQAPRRQQGKSQHPRIIKLSYESQPRSTQLKVVRPYCELRAARRGKIDPEQTRKGNGSRVGWTMKPDHEWAGQGNQIASGLDNEIRSRVGWKRKPDRERAEQWNHLGSGLNNGTSSGEAAVDPPKSGPRPETRLLLQPSLEGLTNLARTESPQHDDRNKSDHGGGGTVTRRWRRRPRGFWGGGAAANLLGG</sequence>
<organism evidence="2 3">
    <name type="scientific">Dorcoceras hygrometricum</name>
    <dbReference type="NCBI Taxonomy" id="472368"/>
    <lineage>
        <taxon>Eukaryota</taxon>
        <taxon>Viridiplantae</taxon>
        <taxon>Streptophyta</taxon>
        <taxon>Embryophyta</taxon>
        <taxon>Tracheophyta</taxon>
        <taxon>Spermatophyta</taxon>
        <taxon>Magnoliopsida</taxon>
        <taxon>eudicotyledons</taxon>
        <taxon>Gunneridae</taxon>
        <taxon>Pentapetalae</taxon>
        <taxon>asterids</taxon>
        <taxon>lamiids</taxon>
        <taxon>Lamiales</taxon>
        <taxon>Gesneriaceae</taxon>
        <taxon>Didymocarpoideae</taxon>
        <taxon>Trichosporeae</taxon>
        <taxon>Loxocarpinae</taxon>
        <taxon>Dorcoceras</taxon>
    </lineage>
</organism>
<evidence type="ECO:0000313" key="3">
    <source>
        <dbReference type="Proteomes" id="UP000250235"/>
    </source>
</evidence>
<keyword evidence="3" id="KW-1185">Reference proteome</keyword>
<dbReference type="EMBL" id="KV001807">
    <property type="protein sequence ID" value="KZV38538.1"/>
    <property type="molecule type" value="Genomic_DNA"/>
</dbReference>
<proteinExistence type="predicted"/>
<dbReference type="Proteomes" id="UP000250235">
    <property type="component" value="Unassembled WGS sequence"/>
</dbReference>
<feature type="region of interest" description="Disordered" evidence="1">
    <location>
        <begin position="74"/>
        <end position="110"/>
    </location>
</feature>
<feature type="compositionally biased region" description="Gly residues" evidence="1">
    <location>
        <begin position="206"/>
        <end position="218"/>
    </location>
</feature>
<feature type="compositionally biased region" description="Low complexity" evidence="1">
    <location>
        <begin position="133"/>
        <end position="144"/>
    </location>
</feature>
<evidence type="ECO:0000313" key="2">
    <source>
        <dbReference type="EMBL" id="KZV38538.1"/>
    </source>
</evidence>
<gene>
    <name evidence="2" type="ORF">F511_36704</name>
</gene>